<keyword evidence="4 6" id="KW-0274">FAD</keyword>
<dbReference type="KEGG" id="fae:FAES_5057"/>
<proteinExistence type="inferred from homology"/>
<dbReference type="EMBL" id="HE796683">
    <property type="protein sequence ID" value="CCH03056.1"/>
    <property type="molecule type" value="Genomic_DNA"/>
</dbReference>
<comment type="similarity">
    <text evidence="1 8">Belongs to the DNA photolyase class-1 family.</text>
</comment>
<dbReference type="GO" id="GO:0000719">
    <property type="term" value="P:photoreactive repair"/>
    <property type="evidence" value="ECO:0007669"/>
    <property type="project" value="TreeGrafter"/>
</dbReference>
<dbReference type="AlphaFoldDB" id="I0KG03"/>
<dbReference type="eggNOG" id="COG0415">
    <property type="taxonomic scope" value="Bacteria"/>
</dbReference>
<dbReference type="PANTHER" id="PTHR11455">
    <property type="entry name" value="CRYPTOCHROME"/>
    <property type="match status" value="1"/>
</dbReference>
<dbReference type="Pfam" id="PF00875">
    <property type="entry name" value="DNA_photolyase"/>
    <property type="match status" value="1"/>
</dbReference>
<dbReference type="NCBIfam" id="TIGR02765">
    <property type="entry name" value="crypto_DASH"/>
    <property type="match status" value="1"/>
</dbReference>
<dbReference type="PATRIC" id="fig|1166018.3.peg.2033"/>
<evidence type="ECO:0000256" key="7">
    <source>
        <dbReference type="PIRSR" id="PIRSR602081-2"/>
    </source>
</evidence>
<dbReference type="Pfam" id="PF03441">
    <property type="entry name" value="FAD_binding_7"/>
    <property type="match status" value="1"/>
</dbReference>
<dbReference type="InterPro" id="IPR006050">
    <property type="entry name" value="DNA_photolyase_N"/>
</dbReference>
<protein>
    <recommendedName>
        <fullName evidence="2 8">Cryptochrome DASH</fullName>
    </recommendedName>
</protein>
<evidence type="ECO:0000256" key="2">
    <source>
        <dbReference type="ARBA" id="ARBA00017881"/>
    </source>
</evidence>
<reference evidence="10 11" key="1">
    <citation type="journal article" date="2012" name="J. Bacteriol.">
        <title>Genome Sequence of Fibrella aestuarina BUZ 2T, a Filamentous Marine Bacterium.</title>
        <authorList>
            <person name="Filippini M."/>
            <person name="Qi W."/>
            <person name="Blom J."/>
            <person name="Goesmann A."/>
            <person name="Smits T.H."/>
            <person name="Bagheri H.C."/>
        </authorList>
    </citation>
    <scope>NUCLEOTIDE SEQUENCE [LARGE SCALE GENOMIC DNA]</scope>
    <source>
        <strain evidence="11">BUZ 2T</strain>
    </source>
</reference>
<dbReference type="Gene3D" id="3.40.50.620">
    <property type="entry name" value="HUPs"/>
    <property type="match status" value="1"/>
</dbReference>
<comment type="cofactor">
    <cofactor evidence="8">
        <name>(6R)-5,10-methylene-5,6,7,8-tetrahydrofolate</name>
        <dbReference type="ChEBI" id="CHEBI:15636"/>
    </cofactor>
    <text evidence="8">Binds 1 5,10-methenyltetrahydrofolate (MTHF) per subunit.</text>
</comment>
<keyword evidence="3 6" id="KW-0285">Flavoprotein</keyword>
<evidence type="ECO:0000259" key="9">
    <source>
        <dbReference type="PROSITE" id="PS51645"/>
    </source>
</evidence>
<dbReference type="PROSITE" id="PS51645">
    <property type="entry name" value="PHR_CRY_ALPHA_BETA"/>
    <property type="match status" value="1"/>
</dbReference>
<evidence type="ECO:0000256" key="8">
    <source>
        <dbReference type="RuleBase" id="RU367151"/>
    </source>
</evidence>
<name>I0KG03_9BACT</name>
<dbReference type="PANTHER" id="PTHR11455:SF22">
    <property type="entry name" value="CRYPTOCHROME DASH"/>
    <property type="match status" value="1"/>
</dbReference>
<feature type="domain" description="Photolyase/cryptochrome alpha/beta" evidence="9">
    <location>
        <begin position="14"/>
        <end position="149"/>
    </location>
</feature>
<dbReference type="STRING" id="1166018.FAES_5057"/>
<feature type="binding site" evidence="6">
    <location>
        <begin position="402"/>
        <end position="404"/>
    </location>
    <ligand>
        <name>FAD</name>
        <dbReference type="ChEBI" id="CHEBI:57692"/>
    </ligand>
</feature>
<feature type="binding site" evidence="6">
    <location>
        <begin position="264"/>
        <end position="268"/>
    </location>
    <ligand>
        <name>FAD</name>
        <dbReference type="ChEBI" id="CHEBI:57692"/>
    </ligand>
</feature>
<keyword evidence="10" id="KW-0456">Lyase</keyword>
<dbReference type="InterPro" id="IPR005101">
    <property type="entry name" value="Cryptochr/Photolyase_FAD-bd"/>
</dbReference>
<dbReference type="GO" id="GO:0003904">
    <property type="term" value="F:deoxyribodipyrimidine photo-lyase activity"/>
    <property type="evidence" value="ECO:0007669"/>
    <property type="project" value="TreeGrafter"/>
</dbReference>
<dbReference type="GO" id="GO:0003677">
    <property type="term" value="F:DNA binding"/>
    <property type="evidence" value="ECO:0007669"/>
    <property type="project" value="TreeGrafter"/>
</dbReference>
<dbReference type="InterPro" id="IPR002081">
    <property type="entry name" value="Cryptochrome/DNA_photolyase_1"/>
</dbReference>
<evidence type="ECO:0000256" key="1">
    <source>
        <dbReference type="ARBA" id="ARBA00005862"/>
    </source>
</evidence>
<dbReference type="SUPFAM" id="SSF48173">
    <property type="entry name" value="Cryptochrome/photolyase FAD-binding domain"/>
    <property type="match status" value="1"/>
</dbReference>
<keyword evidence="5 8" id="KW-0157">Chromophore</keyword>
<evidence type="ECO:0000313" key="10">
    <source>
        <dbReference type="EMBL" id="CCH03056.1"/>
    </source>
</evidence>
<dbReference type="InterPro" id="IPR036134">
    <property type="entry name" value="Crypto/Photolyase_FAD-like_sf"/>
</dbReference>
<dbReference type="PRINTS" id="PR00147">
    <property type="entry name" value="DNAPHOTLYASE"/>
</dbReference>
<evidence type="ECO:0000256" key="3">
    <source>
        <dbReference type="ARBA" id="ARBA00022630"/>
    </source>
</evidence>
<dbReference type="InterPro" id="IPR014133">
    <property type="entry name" value="Cry_DASH"/>
</dbReference>
<dbReference type="Gene3D" id="1.10.579.10">
    <property type="entry name" value="DNA Cyclobutane Dipyrimidine Photolyase, subunit A, domain 3"/>
    <property type="match status" value="1"/>
</dbReference>
<sequence>MYRFIQQLSMTSHNRILYWFRNDLRLHDNEGFAAACMQARQVLPVYVFDPAAFRLLPTLNLKKTGLLRTNFLLEAVADLRSSLRARGGDLIVRVGDPARVLADLAEEIEADAIYASKEVTSEETDVESALSKRLKPLNIDIEFFWTSTLYHVRDLPFNVVKLPDVFTAFRQQVEKHVQVRSLVATPDRINLAGHIEAGSLPTPDTFGFDAETQAVAARPDNRAAVPFKGGESVALARLNAYIWGRELLKTYKETRNGLLGEDYSSKFSAWLAHGCLSPRQLYHEIKRYEQERVANESTYWLIFELIWRDFFRFVALKFGTRIFKPSGIRYDITKKWDHDLALFHQWTEGQTGIPFIDANMRELRRTGFMSNRGRQNVASFLVKDLGIDWTWGAMWFESQLVDYDPCSNWGNWNYQAGVGNDPRSGNGNQPRYFNILGQASRYDEQGAYVKHWLPELSNVPADKVHQVSTLTPAEQTAYGVTLGNQYPLPIVDPAKWQAEAR</sequence>
<evidence type="ECO:0000313" key="11">
    <source>
        <dbReference type="Proteomes" id="UP000011058"/>
    </source>
</evidence>
<dbReference type="Proteomes" id="UP000011058">
    <property type="component" value="Chromosome"/>
</dbReference>
<evidence type="ECO:0000256" key="4">
    <source>
        <dbReference type="ARBA" id="ARBA00022827"/>
    </source>
</evidence>
<feature type="binding site" evidence="6">
    <location>
        <begin position="304"/>
        <end position="311"/>
    </location>
    <ligand>
        <name>FAD</name>
        <dbReference type="ChEBI" id="CHEBI:57692"/>
    </ligand>
</feature>
<comment type="cofactor">
    <cofactor evidence="6 8">
        <name>FAD</name>
        <dbReference type="ChEBI" id="CHEBI:57692"/>
    </cofactor>
    <text evidence="6 8">Binds 1 FAD per subunit.</text>
</comment>
<organism evidence="10 11">
    <name type="scientific">Fibrella aestuarina BUZ 2</name>
    <dbReference type="NCBI Taxonomy" id="1166018"/>
    <lineage>
        <taxon>Bacteria</taxon>
        <taxon>Pseudomonadati</taxon>
        <taxon>Bacteroidota</taxon>
        <taxon>Cytophagia</taxon>
        <taxon>Cytophagales</taxon>
        <taxon>Spirosomataceae</taxon>
        <taxon>Fibrella</taxon>
    </lineage>
</organism>
<dbReference type="SUPFAM" id="SSF52425">
    <property type="entry name" value="Cryptochrome/photolyase, N-terminal domain"/>
    <property type="match status" value="1"/>
</dbReference>
<dbReference type="GO" id="GO:0071949">
    <property type="term" value="F:FAD binding"/>
    <property type="evidence" value="ECO:0007669"/>
    <property type="project" value="TreeGrafter"/>
</dbReference>
<evidence type="ECO:0000256" key="6">
    <source>
        <dbReference type="PIRSR" id="PIRSR602081-1"/>
    </source>
</evidence>
<gene>
    <name evidence="10" type="ORF">FAES_5057</name>
</gene>
<dbReference type="InterPro" id="IPR036155">
    <property type="entry name" value="Crypto/Photolyase_N_sf"/>
</dbReference>
<feature type="site" description="Electron transfer via tryptophanyl radical" evidence="7">
    <location>
        <position position="412"/>
    </location>
</feature>
<dbReference type="HOGENOM" id="CLU_010348_6_2_10"/>
<comment type="function">
    <text evidence="8">May have a photoreceptor function.</text>
</comment>
<dbReference type="Gene3D" id="1.25.40.80">
    <property type="match status" value="1"/>
</dbReference>
<accession>I0KG03</accession>
<keyword evidence="11" id="KW-1185">Reference proteome</keyword>
<evidence type="ECO:0000256" key="5">
    <source>
        <dbReference type="ARBA" id="ARBA00022991"/>
    </source>
</evidence>
<feature type="site" description="Electron transfer via tryptophanyl radical" evidence="7">
    <location>
        <position position="336"/>
    </location>
</feature>
<feature type="site" description="Electron transfer via tryptophanyl radical" evidence="7">
    <location>
        <position position="389"/>
    </location>
</feature>
<dbReference type="InterPro" id="IPR014729">
    <property type="entry name" value="Rossmann-like_a/b/a_fold"/>
</dbReference>
<feature type="binding site" evidence="6">
    <location>
        <position position="251"/>
    </location>
    <ligand>
        <name>FAD</name>
        <dbReference type="ChEBI" id="CHEBI:57692"/>
    </ligand>
</feature>